<proteinExistence type="predicted"/>
<feature type="domain" description="Ketosynthase family 3 (KS3)" evidence="8">
    <location>
        <begin position="50"/>
        <end position="506"/>
    </location>
</feature>
<dbReference type="InterPro" id="IPR014031">
    <property type="entry name" value="Ketoacyl_synth_C"/>
</dbReference>
<reference evidence="11" key="1">
    <citation type="submission" date="2020-06" db="EMBL/GenBank/DDBJ databases">
        <title>Nostoc edaphicum CCNP1411 genome.</title>
        <authorList>
            <person name="Fidor A."/>
            <person name="Grabski M."/>
            <person name="Gawor J."/>
            <person name="Gromadka R."/>
            <person name="Wegrzyn G."/>
            <person name="Mazur-Marzec H."/>
        </authorList>
    </citation>
    <scope>NUCLEOTIDE SEQUENCE [LARGE SCALE GENOMIC DNA]</scope>
    <source>
        <strain evidence="11">CCNP1411</strain>
    </source>
</reference>
<dbReference type="InterPro" id="IPR020841">
    <property type="entry name" value="PKS_Beta-ketoAc_synthase_dom"/>
</dbReference>
<feature type="coiled-coil region" evidence="5">
    <location>
        <begin position="3"/>
        <end position="30"/>
    </location>
</feature>
<dbReference type="InterPro" id="IPR014043">
    <property type="entry name" value="Acyl_transferase_dom"/>
</dbReference>
<dbReference type="InterPro" id="IPR049551">
    <property type="entry name" value="PKS_DH_C"/>
</dbReference>
<dbReference type="InterPro" id="IPR016035">
    <property type="entry name" value="Acyl_Trfase/lysoPLipase"/>
</dbReference>
<dbReference type="InterPro" id="IPR004432">
    <property type="entry name" value="Omega_3_polyunsat_FA_synth"/>
</dbReference>
<dbReference type="Gene3D" id="1.10.1200.10">
    <property type="entry name" value="ACP-like"/>
    <property type="match status" value="2"/>
</dbReference>
<evidence type="ECO:0000259" key="7">
    <source>
        <dbReference type="PROSITE" id="PS50075"/>
    </source>
</evidence>
<dbReference type="InterPro" id="IPR018201">
    <property type="entry name" value="Ketoacyl_synth_AS"/>
</dbReference>
<dbReference type="PROSITE" id="PS52004">
    <property type="entry name" value="KS3_2"/>
    <property type="match status" value="1"/>
</dbReference>
<dbReference type="KEGG" id="ned:HUN01_20010"/>
<keyword evidence="11" id="KW-1185">Reference proteome</keyword>
<dbReference type="Pfam" id="PF14765">
    <property type="entry name" value="PS-DH"/>
    <property type="match status" value="1"/>
</dbReference>
<name>A0A7D7QAH5_9NOSO</name>
<feature type="active site" description="Proton donor; for dehydratase activity" evidence="4">
    <location>
        <position position="2319"/>
    </location>
</feature>
<dbReference type="SMART" id="SM00827">
    <property type="entry name" value="PKS_AT"/>
    <property type="match status" value="1"/>
</dbReference>
<dbReference type="Gene3D" id="3.30.70.250">
    <property type="entry name" value="Malonyl-CoA ACP transacylase, ACP-binding"/>
    <property type="match status" value="1"/>
</dbReference>
<evidence type="ECO:0000256" key="3">
    <source>
        <dbReference type="ARBA" id="ARBA00022679"/>
    </source>
</evidence>
<dbReference type="CDD" id="cd00833">
    <property type="entry name" value="PKS"/>
    <property type="match status" value="1"/>
</dbReference>
<dbReference type="InterPro" id="IPR032821">
    <property type="entry name" value="PKS_assoc"/>
</dbReference>
<dbReference type="Gene3D" id="3.40.47.10">
    <property type="match status" value="1"/>
</dbReference>
<dbReference type="PANTHER" id="PTHR43074">
    <property type="entry name" value="OMEGA-3 POLYUNSATURATED FATTY ACID SYNTHASE PFAB-RELATED"/>
    <property type="match status" value="1"/>
</dbReference>
<dbReference type="InterPro" id="IPR013968">
    <property type="entry name" value="PKS_KR"/>
</dbReference>
<dbReference type="GO" id="GO:0004315">
    <property type="term" value="F:3-oxoacyl-[acyl-carrier-protein] synthase activity"/>
    <property type="evidence" value="ECO:0007669"/>
    <property type="project" value="InterPro"/>
</dbReference>
<feature type="domain" description="Carrier" evidence="7">
    <location>
        <begin position="1467"/>
        <end position="1544"/>
    </location>
</feature>
<accession>A0A7D7QAH5</accession>
<feature type="domain" description="Carrier" evidence="7">
    <location>
        <begin position="1341"/>
        <end position="1418"/>
    </location>
</feature>
<dbReference type="Pfam" id="PF00550">
    <property type="entry name" value="PP-binding"/>
    <property type="match status" value="1"/>
</dbReference>
<keyword evidence="2" id="KW-0597">Phosphoprotein</keyword>
<dbReference type="Gene3D" id="3.40.366.10">
    <property type="entry name" value="Malonyl-Coenzyme A Acyl Carrier Protein, domain 2"/>
    <property type="match status" value="1"/>
</dbReference>
<dbReference type="InterPro" id="IPR016036">
    <property type="entry name" value="Malonyl_transacylase_ACP-bd"/>
</dbReference>
<sequence>MAASRIEAVLAQLQEEVSNCEQALIKLIQVKKVMAENAPLTSEINTHRQKTDIAIIGMASIFPQSKNLQEYWETIIHKVDCITDIPASRWNVEDYYDPNPRAFDKTYCKRGGFIPDVNFNPMEFGLPPNSLEVTDISQLLGLLVAKAAMEDAGYGESKQFSRDRIGVILGVALGRQLAVPLTARMQYPVWEKVLKGSGLSDEDTQKIIEKIKSAYVQWDENAFPGMLANVVTGRIANRLDLGGTNCVVDAACASSLGALKMAISELIEHRADMMITGGVDTDNSIMAYMCFSKTPAVSQGENVKPFDAESDGMMLGEGVGMLVLKRLEDAQRDNDRIYAVIKGIGTSSDGRYKSIYAPRPEGQVRALHRAYEDAGFSPTSVGLIEAHGTGTMAGDPAEFSSIKEVFGENNPKKQHIALGTVKSQIGHTKAAAGAASLIKTALALHHKVLPATINVTKPHPKLDIDSSPFYLNTETRPWISSDEQPRRAGVSSFGFGGTNYHVVLEEYTSQHQQPYRLHKPSQPMLLFASTPEELLSRCQEIGQQLQSDTREQLYTELISASQSLEIPIANARLGFVADSLTQACDLLQTSIELLRNKLQAESWEHPQGIYYRKTGIATEGKVVALFSGQGSQYLEMGRELLINFPELGQTYTQIDNLLRQDGLQPLSEVVFPNPVFDLDQKTAQMKVLQQTEYAQPAIGAFSAGLYKILQQAGFKPDFVAGHSFGELTALWAAGVLSEKDYFFLVKARGQAMAAPEDPELDAGAMLAVKGDVNQVTELIQNFPLITIANLNSPNQMVLAGTKAEIANVEEALKTQGFSTILLGVSAAFHTPLVAYAQQPFARAIEKVTFNEPQIPVYTNVTGKRYPNDPQVIQKVLKEHLRNQVLFKQEIENIYAEGGHCFIEFGPRSVLTNLVKDILSDRPHLAVALNTSHLKDSDRTLRQAVIQLRVAGLPLQNLDPYQLEYKIPEASPNKVLNVRLNSTNYVSEKTKQSFEKAMQNGHQVKSTVGNGNKPVTANPSHPAEKVAVNGQSTVGNGNKPAIANPSHPAEKVAVNGQSTVGNGNKPATANPSHPAEKVAVNGGVKSVQNGQSDQLDIKSLQPIPELPLSYLRAIDNLEYTLIEFNRHQHDILQVHEQSLNHQTEYTKTFFQLMQQQHALWGNGKFSEPQAQTQTQQLVVSSSERSIMRFHDHQADSIRIHEQYLNHQQEYTNNFFQLLQRHYEQSPSNTTPQSLIPPINYQPSPVVPPTQKDNSVLETASVDVPSNGFAIKSEPVSTNGNGTNGNGAHHQAAVLDINPLEENKTATVAFVPPAPAEPVIPTEPVTPTEPVAPPPPAVIIDQAILSETLINVVSDKTGYPTEMLDLTMDIEADLGIDSIKRVEILGALLELYPDLPRPNPEEVGQLRTLGQIAEYMGKIASEISAAIPAVGLVNAPVDETGGDGKDGGDDGGGGVTVTSPSSPLSPSSPELTNIVSNVVSEKTGYSMTMLDLSMDLETDLGIDRVKLVEILGALLELYPDLPKLNSEALAQLHTLGQIVAYIEKGLGTGEEFSQSPVPSTQYPVPSTQSRILRSPVKLKYLPEPDFLDFTFPDQHIALLTDDGSLTTTKLAETLLKRGWKTVVLTFPSTVIPKQSDLPEGVSRVVLADLSEEHLQEQLTAIANNYGAIATFIHLNPSNHEDTSKNVRYLESEKAILRHIFLIAKYLKEPLNQAALQGRSSFVTVARLDGEFGLGHKTNFGAIGAGLFGLTKSLNQEWESVFCRAIDLNPDLDAEISAQHILAELHDPNLLVVEVGYNSQGRSTLICEQEEQKNRAQEVGTIPFAPSTFSANLFPIPNAQSQVFLVSGGAKGITAQCAIKLAQRYQCKFILLGRSAADPEPVWTEGYLSEADLKKRIMEDFLARGEKPTPAMVQKKFNVISSSREIATTLQAIKQAGGNAEYLNVDVTDAIALSEQVANAVKRFGPVTGIIHGAGNLADKRIEKKSVQDFETVYTAKVKGLENLLRCVPANQLNYLVLFSSVVGFYGNVGQTDYAIANEILNKSAHLVKFNHPHSHVVAINWGPWDSGMVSPELKQAFAERNIETIPIEIGTEFLVDELASTNQETVQVVIGSPLVFMPEKLPSELRTFRIQRQLTLAANPFLQDHVIAGYPVLPATCGLLWIANACEQIYPGYKAFSCTNYKVLKGLIFDENLPTEYTLELQEIAKHDINEIDFDAKISSKTPEGKIRYHFSSQMKLKREVPSTPTLEFLNLSQDHRITATTSSLYQNGAATLFHGLTFQGVKSVLNATLDKITIECYLPEPAKRQQGQFPVQTFNPYIADVQIHAFWIWAQHFYQVACLPSEIKIFEQFEAVPFDETFYVSCEIKSKTESGLVVDVIAHNQQGQIYTQMLGAKGTILPKQLDEI</sequence>
<evidence type="ECO:0000256" key="4">
    <source>
        <dbReference type="PROSITE-ProRule" id="PRU01363"/>
    </source>
</evidence>
<dbReference type="SMART" id="SM00822">
    <property type="entry name" value="PKS_KR"/>
    <property type="match status" value="1"/>
</dbReference>
<dbReference type="Pfam" id="PF02801">
    <property type="entry name" value="Ketoacyl-synt_C"/>
    <property type="match status" value="1"/>
</dbReference>
<dbReference type="Pfam" id="PF21089">
    <property type="entry name" value="PKS_DH_N"/>
    <property type="match status" value="1"/>
</dbReference>
<dbReference type="SUPFAM" id="SSF47336">
    <property type="entry name" value="ACP-like"/>
    <property type="match status" value="2"/>
</dbReference>
<evidence type="ECO:0000259" key="8">
    <source>
        <dbReference type="PROSITE" id="PS52004"/>
    </source>
</evidence>
<dbReference type="Pfam" id="PF00109">
    <property type="entry name" value="ketoacyl-synt"/>
    <property type="match status" value="1"/>
</dbReference>
<dbReference type="PROSITE" id="PS52019">
    <property type="entry name" value="PKS_MFAS_DH"/>
    <property type="match status" value="1"/>
</dbReference>
<dbReference type="PANTHER" id="PTHR43074:SF1">
    <property type="entry name" value="BETA-KETOACYL SYNTHASE FAMILY PROTEIN-RELATED"/>
    <property type="match status" value="1"/>
</dbReference>
<evidence type="ECO:0000256" key="2">
    <source>
        <dbReference type="ARBA" id="ARBA00022553"/>
    </source>
</evidence>
<feature type="region of interest" description="N-terminal hotdog fold" evidence="4">
    <location>
        <begin position="2110"/>
        <end position="2240"/>
    </location>
</feature>
<dbReference type="InterPro" id="IPR049900">
    <property type="entry name" value="PKS_mFAS_DH"/>
</dbReference>
<dbReference type="SUPFAM" id="SSF52151">
    <property type="entry name" value="FabD/lysophospholipase-like"/>
    <property type="match status" value="1"/>
</dbReference>
<dbReference type="InterPro" id="IPR042104">
    <property type="entry name" value="PKS_dehydratase_sf"/>
</dbReference>
<evidence type="ECO:0000313" key="10">
    <source>
        <dbReference type="EMBL" id="QMS89757.1"/>
    </source>
</evidence>
<dbReference type="PROSITE" id="PS50075">
    <property type="entry name" value="CARRIER"/>
    <property type="match status" value="2"/>
</dbReference>
<dbReference type="InterPro" id="IPR049552">
    <property type="entry name" value="PKS_DH_N"/>
</dbReference>
<dbReference type="Gene3D" id="3.10.129.110">
    <property type="entry name" value="Polyketide synthase dehydratase"/>
    <property type="match status" value="1"/>
</dbReference>
<dbReference type="SUPFAM" id="SSF55048">
    <property type="entry name" value="Probable ACP-binding domain of malonyl-CoA ACP transacylase"/>
    <property type="match status" value="1"/>
</dbReference>
<feature type="active site" description="Proton acceptor; for dehydratase activity" evidence="4">
    <location>
        <position position="2143"/>
    </location>
</feature>
<dbReference type="InterPro" id="IPR057326">
    <property type="entry name" value="KR_dom"/>
</dbReference>
<evidence type="ECO:0000256" key="6">
    <source>
        <dbReference type="SAM" id="MobiDB-lite"/>
    </source>
</evidence>
<dbReference type="Gene3D" id="3.40.50.720">
    <property type="entry name" value="NAD(P)-binding Rossmann-like Domain"/>
    <property type="match status" value="1"/>
</dbReference>
<dbReference type="EMBL" id="CP054698">
    <property type="protein sequence ID" value="QMS89757.1"/>
    <property type="molecule type" value="Genomic_DNA"/>
</dbReference>
<dbReference type="RefSeq" id="WP_181927664.1">
    <property type="nucleotide sequence ID" value="NZ_CP054698.1"/>
</dbReference>
<dbReference type="SUPFAM" id="SSF51735">
    <property type="entry name" value="NAD(P)-binding Rossmann-fold domains"/>
    <property type="match status" value="1"/>
</dbReference>
<dbReference type="SUPFAM" id="SSF53901">
    <property type="entry name" value="Thiolase-like"/>
    <property type="match status" value="1"/>
</dbReference>
<feature type="region of interest" description="Disordered" evidence="6">
    <location>
        <begin position="1435"/>
        <end position="1467"/>
    </location>
</feature>
<dbReference type="InterPro" id="IPR052568">
    <property type="entry name" value="PKS-FAS_Synthase"/>
</dbReference>
<evidence type="ECO:0000313" key="11">
    <source>
        <dbReference type="Proteomes" id="UP000514713"/>
    </source>
</evidence>
<dbReference type="PROSITE" id="PS00606">
    <property type="entry name" value="KS3_1"/>
    <property type="match status" value="1"/>
</dbReference>
<feature type="compositionally biased region" description="Low complexity" evidence="6">
    <location>
        <begin position="1457"/>
        <end position="1467"/>
    </location>
</feature>
<dbReference type="InterPro" id="IPR016039">
    <property type="entry name" value="Thiolase-like"/>
</dbReference>
<dbReference type="SMART" id="SM00825">
    <property type="entry name" value="PKS_KS"/>
    <property type="match status" value="1"/>
</dbReference>
<feature type="region of interest" description="C-terminal hotdog fold" evidence="4">
    <location>
        <begin position="2255"/>
        <end position="2402"/>
    </location>
</feature>
<protein>
    <submittedName>
        <fullName evidence="10">SDR family NAD(P)-dependent oxidoreductase</fullName>
    </submittedName>
</protein>
<keyword evidence="5" id="KW-0175">Coiled coil</keyword>
<organism evidence="10 11">
    <name type="scientific">Nostoc edaphicum CCNP1411</name>
    <dbReference type="NCBI Taxonomy" id="1472755"/>
    <lineage>
        <taxon>Bacteria</taxon>
        <taxon>Bacillati</taxon>
        <taxon>Cyanobacteriota</taxon>
        <taxon>Cyanophyceae</taxon>
        <taxon>Nostocales</taxon>
        <taxon>Nostocaceae</taxon>
        <taxon>Nostoc</taxon>
    </lineage>
</organism>
<keyword evidence="3" id="KW-0808">Transferase</keyword>
<dbReference type="InterPro" id="IPR001227">
    <property type="entry name" value="Ac_transferase_dom_sf"/>
</dbReference>
<dbReference type="Pfam" id="PF00698">
    <property type="entry name" value="Acyl_transf_1"/>
    <property type="match status" value="1"/>
</dbReference>
<keyword evidence="1" id="KW-0596">Phosphopantetheine</keyword>
<evidence type="ECO:0000256" key="5">
    <source>
        <dbReference type="SAM" id="Coils"/>
    </source>
</evidence>
<dbReference type="InterPro" id="IPR014030">
    <property type="entry name" value="Ketoacyl_synth_N"/>
</dbReference>
<feature type="domain" description="PKS/mFAS DH" evidence="9">
    <location>
        <begin position="2110"/>
        <end position="2402"/>
    </location>
</feature>
<dbReference type="GO" id="GO:0006633">
    <property type="term" value="P:fatty acid biosynthetic process"/>
    <property type="evidence" value="ECO:0007669"/>
    <property type="project" value="InterPro"/>
</dbReference>
<dbReference type="Pfam" id="PF08659">
    <property type="entry name" value="KR"/>
    <property type="match status" value="1"/>
</dbReference>
<dbReference type="InterPro" id="IPR036736">
    <property type="entry name" value="ACP-like_sf"/>
</dbReference>
<dbReference type="CDD" id="cd08953">
    <property type="entry name" value="KR_2_SDR_x"/>
    <property type="match status" value="1"/>
</dbReference>
<dbReference type="Pfam" id="PF16197">
    <property type="entry name" value="KAsynt_C_assoc"/>
    <property type="match status" value="1"/>
</dbReference>
<dbReference type="InterPro" id="IPR036291">
    <property type="entry name" value="NAD(P)-bd_dom_sf"/>
</dbReference>
<evidence type="ECO:0000259" key="9">
    <source>
        <dbReference type="PROSITE" id="PS52019"/>
    </source>
</evidence>
<dbReference type="NCBIfam" id="TIGR02813">
    <property type="entry name" value="omega_3_PfaA"/>
    <property type="match status" value="1"/>
</dbReference>
<gene>
    <name evidence="10" type="ORF">HUN01_20010</name>
</gene>
<dbReference type="Proteomes" id="UP000514713">
    <property type="component" value="Chromosome"/>
</dbReference>
<dbReference type="InterPro" id="IPR009081">
    <property type="entry name" value="PP-bd_ACP"/>
</dbReference>
<evidence type="ECO:0000256" key="1">
    <source>
        <dbReference type="ARBA" id="ARBA00022450"/>
    </source>
</evidence>